<dbReference type="RefSeq" id="WP_087415540.1">
    <property type="nucleotide sequence ID" value="NZ_NFKL01000018.1"/>
</dbReference>
<protein>
    <submittedName>
        <fullName evidence="3">Pilus assembly protein CpaB</fullName>
    </submittedName>
</protein>
<feature type="region of interest" description="Disordered" evidence="1">
    <location>
        <begin position="172"/>
        <end position="194"/>
    </location>
</feature>
<dbReference type="Proteomes" id="UP000195326">
    <property type="component" value="Unassembled WGS sequence"/>
</dbReference>
<feature type="domain" description="Flp pilus assembly protein RcpC/CpaB" evidence="2">
    <location>
        <begin position="115"/>
        <end position="222"/>
    </location>
</feature>
<organism evidence="3 4">
    <name type="scientific">Butyricicoccus pullicaecorum</name>
    <dbReference type="NCBI Taxonomy" id="501571"/>
    <lineage>
        <taxon>Bacteria</taxon>
        <taxon>Bacillati</taxon>
        <taxon>Bacillota</taxon>
        <taxon>Clostridia</taxon>
        <taxon>Eubacteriales</taxon>
        <taxon>Butyricicoccaceae</taxon>
        <taxon>Butyricicoccus</taxon>
    </lineage>
</organism>
<evidence type="ECO:0000313" key="3">
    <source>
        <dbReference type="EMBL" id="OUP56518.1"/>
    </source>
</evidence>
<reference evidence="4" key="1">
    <citation type="submission" date="2017-04" db="EMBL/GenBank/DDBJ databases">
        <title>Function of individual gut microbiota members based on whole genome sequencing of pure cultures obtained from chicken caecum.</title>
        <authorList>
            <person name="Medvecky M."/>
            <person name="Cejkova D."/>
            <person name="Polansky O."/>
            <person name="Karasova D."/>
            <person name="Kubasova T."/>
            <person name="Cizek A."/>
            <person name="Rychlik I."/>
        </authorList>
    </citation>
    <scope>NUCLEOTIDE SEQUENCE [LARGE SCALE GENOMIC DNA]</scope>
    <source>
        <strain evidence="4">An179</strain>
    </source>
</reference>
<dbReference type="InterPro" id="IPR031571">
    <property type="entry name" value="RcpC_dom"/>
</dbReference>
<evidence type="ECO:0000259" key="2">
    <source>
        <dbReference type="Pfam" id="PF16976"/>
    </source>
</evidence>
<proteinExistence type="predicted"/>
<dbReference type="EMBL" id="NFKL01000018">
    <property type="protein sequence ID" value="OUP56518.1"/>
    <property type="molecule type" value="Genomic_DNA"/>
</dbReference>
<dbReference type="Pfam" id="PF16976">
    <property type="entry name" value="RcpC"/>
    <property type="match status" value="1"/>
</dbReference>
<sequence length="291" mass="31492">MNKNIFRNRTIIGAVCILLAVLVCFGITPLFNAGLKAQTEAVRVKAEVIPRGTYITADMVEVYTRGASGMSDAIATSLDEVVGRYTDVELRKNTDVNTGWLSSEPLTQYEYLTKLDGSKVAISVTIPTFAKGGSGKVEAGDIIMLFATDKDTGETTQPPELKYVEVLAATQSSGADKEYQAPQDDEEENPEESLPSTITLLVNTEQAQLLAHLEESNSLHLAFVYRGTRENAEKFLAAQDQFFVEPQKDTAAQDGEPGEVSDDNNVADNTGDNAAGNEPAEEQEVENTDGE</sequence>
<feature type="compositionally biased region" description="Acidic residues" evidence="1">
    <location>
        <begin position="279"/>
        <end position="291"/>
    </location>
</feature>
<gene>
    <name evidence="3" type="ORF">B5F15_12390</name>
</gene>
<comment type="caution">
    <text evidence="3">The sequence shown here is derived from an EMBL/GenBank/DDBJ whole genome shotgun (WGS) entry which is preliminary data.</text>
</comment>
<evidence type="ECO:0000256" key="1">
    <source>
        <dbReference type="SAM" id="MobiDB-lite"/>
    </source>
</evidence>
<accession>A0A1Y4LIJ6</accession>
<dbReference type="AlphaFoldDB" id="A0A1Y4LIJ6"/>
<feature type="region of interest" description="Disordered" evidence="1">
    <location>
        <begin position="246"/>
        <end position="291"/>
    </location>
</feature>
<name>A0A1Y4LIJ6_9FIRM</name>
<dbReference type="CDD" id="cd11614">
    <property type="entry name" value="SAF_CpaB_FlgA_like"/>
    <property type="match status" value="1"/>
</dbReference>
<evidence type="ECO:0000313" key="4">
    <source>
        <dbReference type="Proteomes" id="UP000195326"/>
    </source>
</evidence>
<feature type="compositionally biased region" description="Polar residues" evidence="1">
    <location>
        <begin position="263"/>
        <end position="272"/>
    </location>
</feature>